<organism evidence="5 6">
    <name type="scientific">Fusarium napiforme</name>
    <dbReference type="NCBI Taxonomy" id="42672"/>
    <lineage>
        <taxon>Eukaryota</taxon>
        <taxon>Fungi</taxon>
        <taxon>Dikarya</taxon>
        <taxon>Ascomycota</taxon>
        <taxon>Pezizomycotina</taxon>
        <taxon>Sordariomycetes</taxon>
        <taxon>Hypocreomycetidae</taxon>
        <taxon>Hypocreales</taxon>
        <taxon>Nectriaceae</taxon>
        <taxon>Fusarium</taxon>
        <taxon>Fusarium fujikuroi species complex</taxon>
    </lineage>
</organism>
<keyword evidence="1" id="KW-0677">Repeat</keyword>
<dbReference type="Proteomes" id="UP000574317">
    <property type="component" value="Unassembled WGS sequence"/>
</dbReference>
<dbReference type="PANTHER" id="PTHR10039:SF5">
    <property type="entry name" value="NACHT DOMAIN-CONTAINING PROTEIN"/>
    <property type="match status" value="1"/>
</dbReference>
<dbReference type="Pfam" id="PF25053">
    <property type="entry name" value="DUF7791"/>
    <property type="match status" value="1"/>
</dbReference>
<feature type="compositionally biased region" description="Low complexity" evidence="2">
    <location>
        <begin position="271"/>
        <end position="287"/>
    </location>
</feature>
<feature type="domain" description="Nephrocystin 3-like N-terminal" evidence="3">
    <location>
        <begin position="308"/>
        <end position="373"/>
    </location>
</feature>
<evidence type="ECO:0000259" key="3">
    <source>
        <dbReference type="Pfam" id="PF24883"/>
    </source>
</evidence>
<evidence type="ECO:0000313" key="5">
    <source>
        <dbReference type="EMBL" id="KAF5561172.1"/>
    </source>
</evidence>
<name>A0A8H5NCN2_9HYPO</name>
<dbReference type="EMBL" id="JAAOAO010000141">
    <property type="protein sequence ID" value="KAF5561172.1"/>
    <property type="molecule type" value="Genomic_DNA"/>
</dbReference>
<proteinExistence type="predicted"/>
<feature type="region of interest" description="Disordered" evidence="2">
    <location>
        <begin position="269"/>
        <end position="298"/>
    </location>
</feature>
<feature type="compositionally biased region" description="Acidic residues" evidence="2">
    <location>
        <begin position="288"/>
        <end position="298"/>
    </location>
</feature>
<evidence type="ECO:0000259" key="4">
    <source>
        <dbReference type="Pfam" id="PF25053"/>
    </source>
</evidence>
<dbReference type="Pfam" id="PF24883">
    <property type="entry name" value="NPHP3_N"/>
    <property type="match status" value="1"/>
</dbReference>
<gene>
    <name evidence="5" type="ORF">FNAPI_3798</name>
</gene>
<sequence>MATGLEALGAASAVISLISFAGSLASLTMKIYDGIPTAENELEDYATRMLDAATRVKSRQVPRGTLINDKLSEVSQRTIDAAGELEKATRNISAQKGNRLKAFCSAIRAKRNRAKINELSKSLGMCKEVMETELLSKICDQDTALAQQQSRGFRSLEVDVQNLILKIAEGYTRVEQLVSIEAQATRDAINTHVTSEFKALGIKNISDNQAQRLLKSLKPEEIRERYNAVLPSSDACFERVFASYERVCRNDPGYKALRGYEKAFGHDSENISENISENSSENKSENVLSEEESGESDEVDDIDHIWECFSTWLQSDDKLFWIRGKPGSGKSTLIKFLINNDNTKHLLGSWHPNTRILSHFFWKIGSEPQNSIRDDLTKPEMAVYLQKEFEKLPKEQSAALPIEQFREELLRKAQGVFLWLCLASKSVMHGILNGDDRETLSKRLDELPEELESLYQKMWERLNGANRVYRQTAARYFRFAIADGWSIQLWTKKDEITFNTYKPNLVQLSLAVKAEDGLIFPPKANEMKLSELNAMCAAAEIDIQIRCAGMLQVSRHSDFEVHSSDMQYSLTRPVQFIHRTAHDFLVDTEHGQSILGLTSNETKLVGEHLKLLKCQLNLANTYYRELEFVSDSRTAIDHCNRLNRKGVNPEAILEILRTVKDLYEDGVLRRGSLAENNTPFPCVMAYYLESFDDFIISSFMPTPSPELATKSLHELALASQYFRMSKTSARIIRVMIELGGDAHVAKKSRLPFELGGREMLTLHTTAFESFLCGALEPLNDHAIRQFLDVSEILVQTCPDLYRRVMVLFREDGCLLTYRLQEWGDAWVALEVDLQFLINWLLANADSKDIPTQSSQRIRGLAASFTKHYVRIRHIVLHRKEDTRARCYRVLNQEPYLDVINSLGYCKKFSEAIKAHLDVLDAMDDPIDSSTNSESSFPSDCVEEVPIEKEMEMILQEGIGLYIMEKRM</sequence>
<dbReference type="InterPro" id="IPR056884">
    <property type="entry name" value="NPHP3-like_N"/>
</dbReference>
<reference evidence="5 6" key="1">
    <citation type="submission" date="2020-05" db="EMBL/GenBank/DDBJ databases">
        <title>Identification and distribution of gene clusters putatively required for synthesis of sphingolipid metabolism inhibitors in phylogenetically diverse species of the filamentous fungus Fusarium.</title>
        <authorList>
            <person name="Kim H.-S."/>
            <person name="Busman M."/>
            <person name="Brown D.W."/>
            <person name="Divon H."/>
            <person name="Uhlig S."/>
            <person name="Proctor R.H."/>
        </authorList>
    </citation>
    <scope>NUCLEOTIDE SEQUENCE [LARGE SCALE GENOMIC DNA]</scope>
    <source>
        <strain evidence="5 6">NRRL 25196</strain>
    </source>
</reference>
<dbReference type="PANTHER" id="PTHR10039">
    <property type="entry name" value="AMELOGENIN"/>
    <property type="match status" value="1"/>
</dbReference>
<evidence type="ECO:0008006" key="7">
    <source>
        <dbReference type="Google" id="ProtNLM"/>
    </source>
</evidence>
<comment type="caution">
    <text evidence="5">The sequence shown here is derived from an EMBL/GenBank/DDBJ whole genome shotgun (WGS) entry which is preliminary data.</text>
</comment>
<feature type="domain" description="DUF7791" evidence="4">
    <location>
        <begin position="467"/>
        <end position="595"/>
    </location>
</feature>
<dbReference type="InterPro" id="IPR056693">
    <property type="entry name" value="DUF7791"/>
</dbReference>
<keyword evidence="6" id="KW-1185">Reference proteome</keyword>
<protein>
    <recommendedName>
        <fullName evidence="7">Small s protein</fullName>
    </recommendedName>
</protein>
<evidence type="ECO:0000256" key="1">
    <source>
        <dbReference type="ARBA" id="ARBA00022737"/>
    </source>
</evidence>
<accession>A0A8H5NCN2</accession>
<dbReference type="AlphaFoldDB" id="A0A8H5NCN2"/>
<evidence type="ECO:0000256" key="2">
    <source>
        <dbReference type="SAM" id="MobiDB-lite"/>
    </source>
</evidence>
<evidence type="ECO:0000313" key="6">
    <source>
        <dbReference type="Proteomes" id="UP000574317"/>
    </source>
</evidence>